<dbReference type="WBParaSite" id="maker-unitig_39489-snap-gene-0.3-mRNA-1">
    <property type="protein sequence ID" value="maker-unitig_39489-snap-gene-0.3-mRNA-1"/>
    <property type="gene ID" value="maker-unitig_39489-snap-gene-0.3"/>
</dbReference>
<feature type="compositionally biased region" description="Low complexity" evidence="1">
    <location>
        <begin position="88"/>
        <end position="97"/>
    </location>
</feature>
<proteinExistence type="predicted"/>
<organism evidence="2 3">
    <name type="scientific">Macrostomum lignano</name>
    <dbReference type="NCBI Taxonomy" id="282301"/>
    <lineage>
        <taxon>Eukaryota</taxon>
        <taxon>Metazoa</taxon>
        <taxon>Spiralia</taxon>
        <taxon>Lophotrochozoa</taxon>
        <taxon>Platyhelminthes</taxon>
        <taxon>Rhabditophora</taxon>
        <taxon>Macrostomorpha</taxon>
        <taxon>Macrostomida</taxon>
        <taxon>Macrostomidae</taxon>
        <taxon>Macrostomum</taxon>
    </lineage>
</organism>
<name>A0A1I8FLQ2_9PLAT</name>
<reference evidence="3" key="1">
    <citation type="submission" date="2016-11" db="UniProtKB">
        <authorList>
            <consortium name="WormBaseParasite"/>
        </authorList>
    </citation>
    <scope>IDENTIFICATION</scope>
</reference>
<dbReference type="Proteomes" id="UP000095280">
    <property type="component" value="Unplaced"/>
</dbReference>
<feature type="region of interest" description="Disordered" evidence="1">
    <location>
        <begin position="80"/>
        <end position="102"/>
    </location>
</feature>
<protein>
    <submittedName>
        <fullName evidence="3">GIT domain-containing protein</fullName>
    </submittedName>
</protein>
<evidence type="ECO:0000313" key="3">
    <source>
        <dbReference type="WBParaSite" id="maker-unitig_39489-snap-gene-0.3-mRNA-1"/>
    </source>
</evidence>
<dbReference type="AlphaFoldDB" id="A0A1I8FLQ2"/>
<sequence length="123" mass="12920">AVSLRSSANASYVIRSFAQPPATQSWRQPAPANLGLPIAHPWPVRSGWRLPAGCDSDGSDLMVIPLASYRAAPASCLSGKQISHDNDASSSTSSSRNDSNRRAAIDSLSQLLTEIANINTASS</sequence>
<evidence type="ECO:0000256" key="1">
    <source>
        <dbReference type="SAM" id="MobiDB-lite"/>
    </source>
</evidence>
<keyword evidence="2" id="KW-1185">Reference proteome</keyword>
<evidence type="ECO:0000313" key="2">
    <source>
        <dbReference type="Proteomes" id="UP000095280"/>
    </source>
</evidence>
<accession>A0A1I8FLQ2</accession>